<reference evidence="1" key="1">
    <citation type="journal article" date="2014" name="Front. Microbiol.">
        <title>High frequency of phylogenetically diverse reductive dehalogenase-homologous genes in deep subseafloor sedimentary metagenomes.</title>
        <authorList>
            <person name="Kawai M."/>
            <person name="Futagami T."/>
            <person name="Toyoda A."/>
            <person name="Takaki Y."/>
            <person name="Nishi S."/>
            <person name="Hori S."/>
            <person name="Arai W."/>
            <person name="Tsubouchi T."/>
            <person name="Morono Y."/>
            <person name="Uchiyama I."/>
            <person name="Ito T."/>
            <person name="Fujiyama A."/>
            <person name="Inagaki F."/>
            <person name="Takami H."/>
        </authorList>
    </citation>
    <scope>NUCLEOTIDE SEQUENCE</scope>
    <source>
        <strain evidence="1">Expedition CK06-06</strain>
    </source>
</reference>
<dbReference type="EMBL" id="BARS01020006">
    <property type="protein sequence ID" value="GAG02269.1"/>
    <property type="molecule type" value="Genomic_DNA"/>
</dbReference>
<gene>
    <name evidence="1" type="ORF">S01H1_32324</name>
</gene>
<feature type="non-terminal residue" evidence="1">
    <location>
        <position position="1"/>
    </location>
</feature>
<sequence>TYGEETPQDRYPIQIFVEIEIDIVVRQYGGGLLTGVLGLLTQPLAVVQPDMIDRDSPVTLKRDTNYQLQEITKTIKRSITVRANIDAGQKKKDVFDDFRIENII</sequence>
<dbReference type="AlphaFoldDB" id="X0U8X6"/>
<comment type="caution">
    <text evidence="1">The sequence shown here is derived from an EMBL/GenBank/DDBJ whole genome shotgun (WGS) entry which is preliminary data.</text>
</comment>
<name>X0U8X6_9ZZZZ</name>
<accession>X0U8X6</accession>
<protein>
    <submittedName>
        <fullName evidence="1">Uncharacterized protein</fullName>
    </submittedName>
</protein>
<proteinExistence type="predicted"/>
<organism evidence="1">
    <name type="scientific">marine sediment metagenome</name>
    <dbReference type="NCBI Taxonomy" id="412755"/>
    <lineage>
        <taxon>unclassified sequences</taxon>
        <taxon>metagenomes</taxon>
        <taxon>ecological metagenomes</taxon>
    </lineage>
</organism>
<evidence type="ECO:0000313" key="1">
    <source>
        <dbReference type="EMBL" id="GAG02269.1"/>
    </source>
</evidence>